<name>A0A3E0M3H2_9CHRO</name>
<evidence type="ECO:0000313" key="3">
    <source>
        <dbReference type="Proteomes" id="UP000257002"/>
    </source>
</evidence>
<gene>
    <name evidence="2" type="ORF">DWQ51_07260</name>
</gene>
<dbReference type="InterPro" id="IPR013424">
    <property type="entry name" value="Ice-binding_C"/>
</dbReference>
<accession>A0A3E0M3H2</accession>
<evidence type="ECO:0000313" key="2">
    <source>
        <dbReference type="EMBL" id="REJ54264.1"/>
    </source>
</evidence>
<dbReference type="EMBL" id="QQWD01000006">
    <property type="protein sequence ID" value="REJ54264.1"/>
    <property type="molecule type" value="Genomic_DNA"/>
</dbReference>
<proteinExistence type="predicted"/>
<evidence type="ECO:0000259" key="1">
    <source>
        <dbReference type="Pfam" id="PF07589"/>
    </source>
</evidence>
<sequence>MLDPHKTFNDVEFDTDVSGPAGNTNYHATKDIYTLNDLINPVVTLKSINGDEVSALGDLKGLTTIKVIDTFASGDQGLSLLQSSTNDFNQHNKVPEPGTILGLLAVGGLGLVSRFKKQK</sequence>
<dbReference type="Pfam" id="PF07589">
    <property type="entry name" value="PEP-CTERM"/>
    <property type="match status" value="1"/>
</dbReference>
<organism evidence="2 3">
    <name type="scientific">Microcystis wesenbergii TW10</name>
    <dbReference type="NCBI Taxonomy" id="2060474"/>
    <lineage>
        <taxon>Bacteria</taxon>
        <taxon>Bacillati</taxon>
        <taxon>Cyanobacteriota</taxon>
        <taxon>Cyanophyceae</taxon>
        <taxon>Oscillatoriophycideae</taxon>
        <taxon>Chroococcales</taxon>
        <taxon>Microcystaceae</taxon>
        <taxon>Microcystis</taxon>
    </lineage>
</organism>
<feature type="domain" description="Ice-binding protein C-terminal" evidence="1">
    <location>
        <begin position="94"/>
        <end position="117"/>
    </location>
</feature>
<reference evidence="2 3" key="1">
    <citation type="submission" date="2017-10" db="EMBL/GenBank/DDBJ databases">
        <title>A large-scale comparative metagenomic study reveals the eutrophication-driven functional interactions in six Microcystis-epibionts communities.</title>
        <authorList>
            <person name="Li Q."/>
            <person name="Lin F."/>
        </authorList>
    </citation>
    <scope>NUCLEOTIDE SEQUENCE [LARGE SCALE GENOMIC DNA]</scope>
    <source>
        <strain evidence="2">TW10</strain>
    </source>
</reference>
<dbReference type="Proteomes" id="UP000257002">
    <property type="component" value="Unassembled WGS sequence"/>
</dbReference>
<comment type="caution">
    <text evidence="2">The sequence shown here is derived from an EMBL/GenBank/DDBJ whole genome shotgun (WGS) entry which is preliminary data.</text>
</comment>
<dbReference type="NCBIfam" id="TIGR02595">
    <property type="entry name" value="PEP_CTERM"/>
    <property type="match status" value="1"/>
</dbReference>
<protein>
    <submittedName>
        <fullName evidence="2">PEP-CTERM sorting domain-containing protein</fullName>
    </submittedName>
</protein>
<dbReference type="AlphaFoldDB" id="A0A3E0M3H2"/>